<dbReference type="AlphaFoldDB" id="A0AB34HES7"/>
<sequence>MCLDYSSVPKTRNNKWKAICGEGSVLKLSPSSVTLAIRWLVPRISLAQRKNLGVWMCPSVRRSFQVGTEDCEIVLKGQKLLRCLSSPQDSKATLELHKLSLEIEKLERQRNKEKIS</sequence>
<evidence type="ECO:0000313" key="7">
    <source>
        <dbReference type="Proteomes" id="UP001159641"/>
    </source>
</evidence>
<organism evidence="6 7">
    <name type="scientific">Eschrichtius robustus</name>
    <name type="common">California gray whale</name>
    <name type="synonym">Eschrichtius gibbosus</name>
    <dbReference type="NCBI Taxonomy" id="9764"/>
    <lineage>
        <taxon>Eukaryota</taxon>
        <taxon>Metazoa</taxon>
        <taxon>Chordata</taxon>
        <taxon>Craniata</taxon>
        <taxon>Vertebrata</taxon>
        <taxon>Euteleostomi</taxon>
        <taxon>Mammalia</taxon>
        <taxon>Eutheria</taxon>
        <taxon>Laurasiatheria</taxon>
        <taxon>Artiodactyla</taxon>
        <taxon>Whippomorpha</taxon>
        <taxon>Cetacea</taxon>
        <taxon>Mysticeti</taxon>
        <taxon>Eschrichtiidae</taxon>
        <taxon>Eschrichtius</taxon>
    </lineage>
</organism>
<keyword evidence="4" id="KW-0175">Coiled coil</keyword>
<keyword evidence="7" id="KW-1185">Reference proteome</keyword>
<evidence type="ECO:0000256" key="4">
    <source>
        <dbReference type="SAM" id="Coils"/>
    </source>
</evidence>
<feature type="coiled-coil region" evidence="4">
    <location>
        <begin position="89"/>
        <end position="116"/>
    </location>
</feature>
<dbReference type="Gene3D" id="1.20.5.3730">
    <property type="match status" value="1"/>
</dbReference>
<dbReference type="Pfam" id="PF18453">
    <property type="entry name" value="C4bp_oligo"/>
    <property type="match status" value="1"/>
</dbReference>
<accession>A0AB34HES7</accession>
<name>A0AB34HES7_ESCRO</name>
<evidence type="ECO:0000256" key="2">
    <source>
        <dbReference type="ARBA" id="ARBA00022729"/>
    </source>
</evidence>
<proteinExistence type="predicted"/>
<keyword evidence="1" id="KW-0768">Sushi</keyword>
<gene>
    <name evidence="6" type="ORF">J1605_004616</name>
</gene>
<evidence type="ECO:0000259" key="5">
    <source>
        <dbReference type="Pfam" id="PF18453"/>
    </source>
</evidence>
<keyword evidence="3" id="KW-0677">Repeat</keyword>
<dbReference type="InterPro" id="IPR040514">
    <property type="entry name" value="C4bp_oligo"/>
</dbReference>
<evidence type="ECO:0000256" key="1">
    <source>
        <dbReference type="ARBA" id="ARBA00022659"/>
    </source>
</evidence>
<feature type="domain" description="C4b-binding protein alpha oligomerization" evidence="5">
    <location>
        <begin position="68"/>
        <end position="114"/>
    </location>
</feature>
<evidence type="ECO:0000256" key="3">
    <source>
        <dbReference type="ARBA" id="ARBA00022737"/>
    </source>
</evidence>
<protein>
    <recommendedName>
        <fullName evidence="5">C4b-binding protein alpha oligomerization domain-containing protein</fullName>
    </recommendedName>
</protein>
<keyword evidence="2" id="KW-0732">Signal</keyword>
<dbReference type="EMBL" id="JAIQCJ010001364">
    <property type="protein sequence ID" value="KAJ8790149.1"/>
    <property type="molecule type" value="Genomic_DNA"/>
</dbReference>
<comment type="caution">
    <text evidence="6">The sequence shown here is derived from an EMBL/GenBank/DDBJ whole genome shotgun (WGS) entry which is preliminary data.</text>
</comment>
<reference evidence="6 7" key="1">
    <citation type="submission" date="2022-11" db="EMBL/GenBank/DDBJ databases">
        <title>Whole genome sequence of Eschrichtius robustus ER-17-0199.</title>
        <authorList>
            <person name="Bruniche-Olsen A."/>
            <person name="Black A.N."/>
            <person name="Fields C.J."/>
            <person name="Walden K."/>
            <person name="Dewoody J.A."/>
        </authorList>
    </citation>
    <scope>NUCLEOTIDE SEQUENCE [LARGE SCALE GENOMIC DNA]</scope>
    <source>
        <strain evidence="6">ER-17-0199</strain>
        <tissue evidence="6">Blubber</tissue>
    </source>
</reference>
<evidence type="ECO:0000313" key="6">
    <source>
        <dbReference type="EMBL" id="KAJ8790149.1"/>
    </source>
</evidence>
<dbReference type="Proteomes" id="UP001159641">
    <property type="component" value="Unassembled WGS sequence"/>
</dbReference>